<dbReference type="GO" id="GO:0008296">
    <property type="term" value="F:3'-5'-DNA exonuclease activity"/>
    <property type="evidence" value="ECO:0007669"/>
    <property type="project" value="TreeGrafter"/>
</dbReference>
<dbReference type="EMBL" id="JAQQBS010002105">
    <property type="protein sequence ID" value="KAK0156865.1"/>
    <property type="molecule type" value="Genomic_DNA"/>
</dbReference>
<dbReference type="CDD" id="cd06127">
    <property type="entry name" value="DEDDh"/>
    <property type="match status" value="1"/>
</dbReference>
<dbReference type="SMART" id="SM00479">
    <property type="entry name" value="EXOIII"/>
    <property type="match status" value="1"/>
</dbReference>
<accession>A0AA39C2M2</accession>
<dbReference type="InterPro" id="IPR040393">
    <property type="entry name" value="TREX1/2"/>
</dbReference>
<dbReference type="PANTHER" id="PTHR13058:SF22">
    <property type="entry name" value="EXODEOXYRIBONUCLEASE III"/>
    <property type="match status" value="1"/>
</dbReference>
<dbReference type="GO" id="GO:0046872">
    <property type="term" value="F:metal ion binding"/>
    <property type="evidence" value="ECO:0007669"/>
    <property type="project" value="UniProtKB-KW"/>
</dbReference>
<dbReference type="Pfam" id="PF25244">
    <property type="entry name" value="PML_C"/>
    <property type="match status" value="1"/>
</dbReference>
<keyword evidence="6" id="KW-0460">Magnesium</keyword>
<evidence type="ECO:0000256" key="1">
    <source>
        <dbReference type="ARBA" id="ARBA00001946"/>
    </source>
</evidence>
<comment type="cofactor">
    <cofactor evidence="1">
        <name>Mg(2+)</name>
        <dbReference type="ChEBI" id="CHEBI:18420"/>
    </cofactor>
</comment>
<comment type="similarity">
    <text evidence="7">Belongs to the exonuclease superfamily. TREX family.</text>
</comment>
<dbReference type="PANTHER" id="PTHR13058">
    <property type="entry name" value="THREE PRIME REPAIR EXONUCLEASE 1, 2"/>
    <property type="match status" value="1"/>
</dbReference>
<dbReference type="InterPro" id="IPR057617">
    <property type="entry name" value="PML_C"/>
</dbReference>
<organism evidence="9 10">
    <name type="scientific">Microctonus aethiopoides</name>
    <dbReference type="NCBI Taxonomy" id="144406"/>
    <lineage>
        <taxon>Eukaryota</taxon>
        <taxon>Metazoa</taxon>
        <taxon>Ecdysozoa</taxon>
        <taxon>Arthropoda</taxon>
        <taxon>Hexapoda</taxon>
        <taxon>Insecta</taxon>
        <taxon>Pterygota</taxon>
        <taxon>Neoptera</taxon>
        <taxon>Endopterygota</taxon>
        <taxon>Hymenoptera</taxon>
        <taxon>Apocrita</taxon>
        <taxon>Ichneumonoidea</taxon>
        <taxon>Braconidae</taxon>
        <taxon>Euphorinae</taxon>
        <taxon>Microctonus</taxon>
    </lineage>
</organism>
<dbReference type="InterPro" id="IPR013520">
    <property type="entry name" value="Ribonucl_H"/>
</dbReference>
<reference evidence="9" key="2">
    <citation type="submission" date="2023-03" db="EMBL/GenBank/DDBJ databases">
        <authorList>
            <person name="Inwood S.N."/>
            <person name="Skelly J.G."/>
            <person name="Guhlin J."/>
            <person name="Harrop T.W.R."/>
            <person name="Goldson S.G."/>
            <person name="Dearden P.K."/>
        </authorList>
    </citation>
    <scope>NUCLEOTIDE SEQUENCE</scope>
    <source>
        <strain evidence="9">Irish</strain>
        <tissue evidence="9">Whole body</tissue>
    </source>
</reference>
<evidence type="ECO:0000313" key="9">
    <source>
        <dbReference type="EMBL" id="KAK0156865.1"/>
    </source>
</evidence>
<name>A0AA39C2M2_9HYME</name>
<dbReference type="Gene3D" id="3.30.420.10">
    <property type="entry name" value="Ribonuclease H-like superfamily/Ribonuclease H"/>
    <property type="match status" value="1"/>
</dbReference>
<comment type="caution">
    <text evidence="9">The sequence shown here is derived from an EMBL/GenBank/DDBJ whole genome shotgun (WGS) entry which is preliminary data.</text>
</comment>
<reference evidence="9" key="1">
    <citation type="journal article" date="2023" name="bioRxiv">
        <title>Scaffold-level genome assemblies of two parasitoid biocontrol wasps reveal the parthenogenesis mechanism and an associated novel virus.</title>
        <authorList>
            <person name="Inwood S."/>
            <person name="Skelly J."/>
            <person name="Guhlin J."/>
            <person name="Harrop T."/>
            <person name="Goldson S."/>
            <person name="Dearden P."/>
        </authorList>
    </citation>
    <scope>NUCLEOTIDE SEQUENCE</scope>
    <source>
        <strain evidence="9">Irish</strain>
        <tissue evidence="9">Whole body</tissue>
    </source>
</reference>
<dbReference type="InterPro" id="IPR036397">
    <property type="entry name" value="RNaseH_sf"/>
</dbReference>
<dbReference type="AlphaFoldDB" id="A0AA39C2M2"/>
<keyword evidence="3" id="KW-0479">Metal-binding</keyword>
<sequence>MSGMGPTMERAINATITKENYIPESIPLQDNCKTVIVDTETTDFEANANIVHLAAVCDSLHFEAYMMPKVKIHPKASEVTGFSVSNNRLLYLGNVVETVSLETAANQFLSFLKSCSSQILIVGHNIIRFDAPIIIRFMEEQGLLESLCNLTFGFTDTIPLIRQGKIAKQDALAKLYLTGPEWSSYHGTAHNALTDCLLLRGLLEHFSISDEVLKSKTLTTREFFQRRAVKEKQKINLPSLQPFKTCVSTAMLNTMAKNGLTVEELKSEFKIHGKKGIEACLEVQINGKPRVTVNKKIIQSVTDCAEKLLSSENVSKELENVNKNAESGQS</sequence>
<evidence type="ECO:0000256" key="2">
    <source>
        <dbReference type="ARBA" id="ARBA00022722"/>
    </source>
</evidence>
<proteinExistence type="inferred from homology"/>
<gene>
    <name evidence="9" type="ORF">PV328_012193</name>
</gene>
<feature type="domain" description="Exonuclease" evidence="8">
    <location>
        <begin position="33"/>
        <end position="212"/>
    </location>
</feature>
<keyword evidence="5" id="KW-0269">Exonuclease</keyword>
<keyword evidence="10" id="KW-1185">Reference proteome</keyword>
<evidence type="ECO:0000256" key="6">
    <source>
        <dbReference type="ARBA" id="ARBA00022842"/>
    </source>
</evidence>
<evidence type="ECO:0000256" key="3">
    <source>
        <dbReference type="ARBA" id="ARBA00022723"/>
    </source>
</evidence>
<dbReference type="SUPFAM" id="SSF53098">
    <property type="entry name" value="Ribonuclease H-like"/>
    <property type="match status" value="1"/>
</dbReference>
<dbReference type="GO" id="GO:0005737">
    <property type="term" value="C:cytoplasm"/>
    <property type="evidence" value="ECO:0007669"/>
    <property type="project" value="TreeGrafter"/>
</dbReference>
<keyword evidence="4" id="KW-0378">Hydrolase</keyword>
<evidence type="ECO:0000313" key="10">
    <source>
        <dbReference type="Proteomes" id="UP001168990"/>
    </source>
</evidence>
<evidence type="ECO:0000256" key="4">
    <source>
        <dbReference type="ARBA" id="ARBA00022801"/>
    </source>
</evidence>
<dbReference type="InterPro" id="IPR012337">
    <property type="entry name" value="RNaseH-like_sf"/>
</dbReference>
<evidence type="ECO:0000256" key="7">
    <source>
        <dbReference type="ARBA" id="ARBA00025769"/>
    </source>
</evidence>
<dbReference type="GO" id="GO:0003676">
    <property type="term" value="F:nucleic acid binding"/>
    <property type="evidence" value="ECO:0007669"/>
    <property type="project" value="InterPro"/>
</dbReference>
<dbReference type="Proteomes" id="UP001168990">
    <property type="component" value="Unassembled WGS sequence"/>
</dbReference>
<dbReference type="GO" id="GO:0006308">
    <property type="term" value="P:DNA catabolic process"/>
    <property type="evidence" value="ECO:0007669"/>
    <property type="project" value="TreeGrafter"/>
</dbReference>
<protein>
    <recommendedName>
        <fullName evidence="8">Exonuclease domain-containing protein</fullName>
    </recommendedName>
</protein>
<evidence type="ECO:0000256" key="5">
    <source>
        <dbReference type="ARBA" id="ARBA00022839"/>
    </source>
</evidence>
<keyword evidence="2" id="KW-0540">Nuclease</keyword>
<evidence type="ECO:0000259" key="8">
    <source>
        <dbReference type="SMART" id="SM00479"/>
    </source>
</evidence>